<organism evidence="2 3">
    <name type="scientific">Glossina austeni</name>
    <name type="common">Savannah tsetse fly</name>
    <dbReference type="NCBI Taxonomy" id="7395"/>
    <lineage>
        <taxon>Eukaryota</taxon>
        <taxon>Metazoa</taxon>
        <taxon>Ecdysozoa</taxon>
        <taxon>Arthropoda</taxon>
        <taxon>Hexapoda</taxon>
        <taxon>Insecta</taxon>
        <taxon>Pterygota</taxon>
        <taxon>Neoptera</taxon>
        <taxon>Endopterygota</taxon>
        <taxon>Diptera</taxon>
        <taxon>Brachycera</taxon>
        <taxon>Muscomorpha</taxon>
        <taxon>Hippoboscoidea</taxon>
        <taxon>Glossinidae</taxon>
        <taxon>Glossina</taxon>
    </lineage>
</organism>
<evidence type="ECO:0000313" key="3">
    <source>
        <dbReference type="Proteomes" id="UP000078200"/>
    </source>
</evidence>
<keyword evidence="1" id="KW-1133">Transmembrane helix</keyword>
<reference evidence="2" key="1">
    <citation type="submission" date="2020-05" db="UniProtKB">
        <authorList>
            <consortium name="EnsemblMetazoa"/>
        </authorList>
    </citation>
    <scope>IDENTIFICATION</scope>
    <source>
        <strain evidence="2">TTRI</strain>
    </source>
</reference>
<evidence type="ECO:0000256" key="1">
    <source>
        <dbReference type="SAM" id="Phobius"/>
    </source>
</evidence>
<dbReference type="Proteomes" id="UP000078200">
    <property type="component" value="Unassembled WGS sequence"/>
</dbReference>
<sequence>MDGLQLLIKDTSSNIVCLHETPLSHNSPHPILRDYTAYFYNICNNNTNQDTIATGPPFRTAFAPACVNFIFLGDVAKFHSPKSLLALCNLLIEENYVHIFSIVLLARGKMFYSCFAISAITMSLIHHPIVIFSGAAFLLRYAALPVKSFANYRHIYLHMKVL</sequence>
<proteinExistence type="predicted"/>
<protein>
    <submittedName>
        <fullName evidence="2">Uncharacterized protein</fullName>
    </submittedName>
</protein>
<dbReference type="EnsemblMetazoa" id="GAUT005818-RA">
    <property type="protein sequence ID" value="GAUT005818-PA"/>
    <property type="gene ID" value="GAUT005818"/>
</dbReference>
<feature type="transmembrane region" description="Helical" evidence="1">
    <location>
        <begin position="110"/>
        <end position="139"/>
    </location>
</feature>
<keyword evidence="1" id="KW-0812">Transmembrane</keyword>
<accession>A0A1A9UIB2</accession>
<dbReference type="AlphaFoldDB" id="A0A1A9UIB2"/>
<evidence type="ECO:0000313" key="2">
    <source>
        <dbReference type="EnsemblMetazoa" id="GAUT005818-PA"/>
    </source>
</evidence>
<dbReference type="VEuPathDB" id="VectorBase:GAUT005818"/>
<keyword evidence="3" id="KW-1185">Reference proteome</keyword>
<keyword evidence="1" id="KW-0472">Membrane</keyword>
<name>A0A1A9UIB2_GLOAU</name>